<dbReference type="AlphaFoldDB" id="A0AAQ3M2X9"/>
<feature type="region of interest" description="Disordered" evidence="2">
    <location>
        <begin position="420"/>
        <end position="452"/>
    </location>
</feature>
<feature type="domain" description="RRM" evidence="3">
    <location>
        <begin position="568"/>
        <end position="651"/>
    </location>
</feature>
<dbReference type="PROSITE" id="PS50102">
    <property type="entry name" value="RRM"/>
    <property type="match status" value="1"/>
</dbReference>
<feature type="region of interest" description="Disordered" evidence="2">
    <location>
        <begin position="122"/>
        <end position="143"/>
    </location>
</feature>
<feature type="region of interest" description="Disordered" evidence="2">
    <location>
        <begin position="368"/>
        <end position="406"/>
    </location>
</feature>
<dbReference type="InterPro" id="IPR035979">
    <property type="entry name" value="RBD_domain_sf"/>
</dbReference>
<feature type="compositionally biased region" description="Polar residues" evidence="2">
    <location>
        <begin position="41"/>
        <end position="76"/>
    </location>
</feature>
<reference evidence="4 5" key="1">
    <citation type="submission" date="2023-11" db="EMBL/GenBank/DDBJ databases">
        <title>An acidophilic fungus is an integral part of prey digestion in a carnivorous sundew plant.</title>
        <authorList>
            <person name="Tsai I.J."/>
        </authorList>
    </citation>
    <scope>NUCLEOTIDE SEQUENCE [LARGE SCALE GENOMIC DNA]</scope>
    <source>
        <strain evidence="4">169a</strain>
    </source>
</reference>
<evidence type="ECO:0000256" key="1">
    <source>
        <dbReference type="PROSITE-ProRule" id="PRU00176"/>
    </source>
</evidence>
<dbReference type="Gene3D" id="3.30.70.330">
    <property type="match status" value="1"/>
</dbReference>
<keyword evidence="5" id="KW-1185">Reference proteome</keyword>
<dbReference type="SMART" id="SM00360">
    <property type="entry name" value="RRM"/>
    <property type="match status" value="1"/>
</dbReference>
<dbReference type="EMBL" id="CP138584">
    <property type="protein sequence ID" value="WPH00837.1"/>
    <property type="molecule type" value="Genomic_DNA"/>
</dbReference>
<accession>A0AAQ3M2X9</accession>
<sequence>MAPSDSGNSPPPSPKGKGKAKQAELSAENLAALQKMVIRLHNTSSMPAHSSTTNSPVDGPSAQTVAGPSTGGSNESSAKRNDNSSTGKRPALSASDVSANAAAINARAHQVQIAFNSLQASHDPIGYPSDHTSPPPFTTDQDDDGNVYSGHFVCFRSLTAVSGDFFEVLTRLVGQNGWTDQSYKRQTKHTRSDSTEEYLIWFNDIGDARNAVHAIRAQASDIIEPYFITQDYFDNAAVFKDGQHLIPDPAPFPGQVVFTAAFLGNDETNCRINEAQTIVSAMASTVGPVFTIHPIDTPTLFPASNFLDVPYNTPTPQYRVEFCTVDDAERALKYWNLHTGRPERSHCGKYYLFTSAMTHEADSYTAMRDVPTPETTPETTPNDSLSSSSLPVSSSYEKSVVSSTGRTKWKELANGEIQAVQRAAPSSNVTHGSTTNHDSRQRESRRSSKEPAFHNDHLYARMAERPVQSQHNAPQMAYQPSYQQGTIPQGAYPQMGQPGPSNYHQHVPSPLQPYQASGPHHNGGYSNYQRRNHRTYHENFYNNWAAPRGKKPEEVVAENIRNGTDVRTTIMLRNIPNDAVLADIKAALERSCFGRFDFVYLRFDFQKNKNVGYGFVNFDSPETILRFLHNEEGRPYMAGSHREIQVSYAMNQGLDCLIEKFRNSSVMDENPNYVPHTYYTYRSSAEEGQPVLVGTKKDFPKPNNFTKKKRSQDNAIAIGLYPRNGHQRPDRRYRSQYDRGNPAQLQEDQVRQFGGPGYQNGPAPFMPPPTMLPPAAQTYPIGPWLYNNPQQYMQTQSFQPQYQGAYPVMPPPPQNANFPPQQFMPFNNGSGNFNNNYVHDNGFAPGNSNHQNYQFPPGPHMYTNGYAPGMSQTNVPGNGQATPHWSSQRTQAARMPRVLEEEEALATNDAARNNLGAHRPPVVSNAGSNGAATTQSSGQQQQQMENNGTSTSSRNGRKHARR</sequence>
<feature type="region of interest" description="Disordered" evidence="2">
    <location>
        <begin position="846"/>
        <end position="898"/>
    </location>
</feature>
<proteinExistence type="predicted"/>
<organism evidence="4 5">
    <name type="scientific">Acrodontium crateriforme</name>
    <dbReference type="NCBI Taxonomy" id="150365"/>
    <lineage>
        <taxon>Eukaryota</taxon>
        <taxon>Fungi</taxon>
        <taxon>Dikarya</taxon>
        <taxon>Ascomycota</taxon>
        <taxon>Pezizomycotina</taxon>
        <taxon>Dothideomycetes</taxon>
        <taxon>Dothideomycetidae</taxon>
        <taxon>Mycosphaerellales</taxon>
        <taxon>Teratosphaeriaceae</taxon>
        <taxon>Acrodontium</taxon>
    </lineage>
</organism>
<evidence type="ECO:0000259" key="3">
    <source>
        <dbReference type="PROSITE" id="PS50102"/>
    </source>
</evidence>
<feature type="region of interest" description="Disordered" evidence="2">
    <location>
        <begin position="1"/>
        <end position="94"/>
    </location>
</feature>
<feature type="compositionally biased region" description="Polar residues" evidence="2">
    <location>
        <begin position="944"/>
        <end position="954"/>
    </location>
</feature>
<evidence type="ECO:0000313" key="4">
    <source>
        <dbReference type="EMBL" id="WPH00837.1"/>
    </source>
</evidence>
<dbReference type="InterPro" id="IPR012677">
    <property type="entry name" value="Nucleotide-bd_a/b_plait_sf"/>
</dbReference>
<feature type="compositionally biased region" description="Low complexity" evidence="2">
    <location>
        <begin position="930"/>
        <end position="943"/>
    </location>
</feature>
<evidence type="ECO:0000256" key="2">
    <source>
        <dbReference type="SAM" id="MobiDB-lite"/>
    </source>
</evidence>
<evidence type="ECO:0000313" key="5">
    <source>
        <dbReference type="Proteomes" id="UP001303373"/>
    </source>
</evidence>
<name>A0AAQ3M2X9_9PEZI</name>
<protein>
    <recommendedName>
        <fullName evidence="3">RRM domain-containing protein</fullName>
    </recommendedName>
</protein>
<dbReference type="InterPro" id="IPR000504">
    <property type="entry name" value="RRM_dom"/>
</dbReference>
<gene>
    <name evidence="4" type="ORF">R9X50_00366700</name>
</gene>
<dbReference type="InterPro" id="IPR007201">
    <property type="entry name" value="Mei2-like_Rrm_C"/>
</dbReference>
<feature type="compositionally biased region" description="Basic and acidic residues" evidence="2">
    <location>
        <begin position="437"/>
        <end position="452"/>
    </location>
</feature>
<keyword evidence="1" id="KW-0694">RNA-binding</keyword>
<dbReference type="GO" id="GO:0003723">
    <property type="term" value="F:RNA binding"/>
    <property type="evidence" value="ECO:0007669"/>
    <property type="project" value="UniProtKB-UniRule"/>
</dbReference>
<feature type="compositionally biased region" description="Low complexity" evidence="2">
    <location>
        <begin position="372"/>
        <end position="403"/>
    </location>
</feature>
<feature type="region of interest" description="Disordered" evidence="2">
    <location>
        <begin position="914"/>
        <end position="962"/>
    </location>
</feature>
<feature type="compositionally biased region" description="Polar residues" evidence="2">
    <location>
        <begin position="424"/>
        <end position="436"/>
    </location>
</feature>
<dbReference type="Pfam" id="PF04059">
    <property type="entry name" value="RRM_2"/>
    <property type="match status" value="1"/>
</dbReference>
<dbReference type="Proteomes" id="UP001303373">
    <property type="component" value="Chromosome 5"/>
</dbReference>
<dbReference type="SUPFAM" id="SSF54928">
    <property type="entry name" value="RNA-binding domain, RBD"/>
    <property type="match status" value="1"/>
</dbReference>
<feature type="compositionally biased region" description="Polar residues" evidence="2">
    <location>
        <begin position="870"/>
        <end position="891"/>
    </location>
</feature>